<dbReference type="InterPro" id="IPR008030">
    <property type="entry name" value="NmrA-like"/>
</dbReference>
<dbReference type="Proteomes" id="UP001152607">
    <property type="component" value="Unassembled WGS sequence"/>
</dbReference>
<keyword evidence="5" id="KW-1185">Reference proteome</keyword>
<accession>A0A9W4UJM1</accession>
<dbReference type="InterPro" id="IPR051609">
    <property type="entry name" value="NmrA/Isoflavone_reductase-like"/>
</dbReference>
<dbReference type="CDD" id="cd05259">
    <property type="entry name" value="PCBER_SDR_a"/>
    <property type="match status" value="1"/>
</dbReference>
<evidence type="ECO:0000256" key="1">
    <source>
        <dbReference type="ARBA" id="ARBA00022857"/>
    </source>
</evidence>
<keyword evidence="2" id="KW-0560">Oxidoreductase</keyword>
<evidence type="ECO:0000313" key="4">
    <source>
        <dbReference type="EMBL" id="CAI6337838.1"/>
    </source>
</evidence>
<name>A0A9W4UJM1_9PLEO</name>
<reference evidence="4" key="1">
    <citation type="submission" date="2023-01" db="EMBL/GenBank/DDBJ databases">
        <authorList>
            <person name="Van Ghelder C."/>
            <person name="Rancurel C."/>
        </authorList>
    </citation>
    <scope>NUCLEOTIDE SEQUENCE</scope>
    <source>
        <strain evidence="4">CNCM I-4278</strain>
    </source>
</reference>
<dbReference type="InterPro" id="IPR045312">
    <property type="entry name" value="PCBER-like"/>
</dbReference>
<dbReference type="AlphaFoldDB" id="A0A9W4UJM1"/>
<dbReference type="PANTHER" id="PTHR47706:SF9">
    <property type="entry name" value="NMRA-LIKE DOMAIN-CONTAINING PROTEIN-RELATED"/>
    <property type="match status" value="1"/>
</dbReference>
<proteinExistence type="predicted"/>
<dbReference type="SUPFAM" id="SSF51735">
    <property type="entry name" value="NAD(P)-binding Rossmann-fold domains"/>
    <property type="match status" value="1"/>
</dbReference>
<keyword evidence="1" id="KW-0521">NADP</keyword>
<sequence>MNSSLRKVALVGGSGHLGPSILQALQSDPTTFDVTVISRHSSQALFPPSTKVLRVSDDYPPDEMVSAFRGHDAVVLSLNFAAEFQHHSALVDASIEAGVKRLIPSVWAGRIDVAEAREIFPLAAVKYGVLEYVRRRAVECEGWSWTSVSTGLFSDLCLETNFYGLDPSTHTAKIWGDGTAKFSATTHDSIGLAVAAILKSHPAETKNKDVYISSFDISLNDLLAAYKSATGVSDWTINTGDVDEGIEEAKRVHATSSDVMEKMRAMGLLGLLVGLKEGLGADFTAAGVVDNEMLGVPRGDLEQAVVRALKK</sequence>
<dbReference type="PANTHER" id="PTHR47706">
    <property type="entry name" value="NMRA-LIKE FAMILY PROTEIN"/>
    <property type="match status" value="1"/>
</dbReference>
<evidence type="ECO:0000259" key="3">
    <source>
        <dbReference type="Pfam" id="PF05368"/>
    </source>
</evidence>
<gene>
    <name evidence="4" type="ORF">PDIGIT_LOCUS10953</name>
</gene>
<dbReference type="Pfam" id="PF05368">
    <property type="entry name" value="NmrA"/>
    <property type="match status" value="1"/>
</dbReference>
<evidence type="ECO:0000256" key="2">
    <source>
        <dbReference type="ARBA" id="ARBA00023002"/>
    </source>
</evidence>
<protein>
    <recommendedName>
        <fullName evidence="3">NmrA-like domain-containing protein</fullName>
    </recommendedName>
</protein>
<dbReference type="Gene3D" id="3.40.50.720">
    <property type="entry name" value="NAD(P)-binding Rossmann-like Domain"/>
    <property type="match status" value="1"/>
</dbReference>
<dbReference type="GO" id="GO:0016491">
    <property type="term" value="F:oxidoreductase activity"/>
    <property type="evidence" value="ECO:0007669"/>
    <property type="project" value="UniProtKB-KW"/>
</dbReference>
<feature type="domain" description="NmrA-like" evidence="3">
    <location>
        <begin position="7"/>
        <end position="231"/>
    </location>
</feature>
<dbReference type="OrthoDB" id="9974981at2759"/>
<comment type="caution">
    <text evidence="4">The sequence shown here is derived from an EMBL/GenBank/DDBJ whole genome shotgun (WGS) entry which is preliminary data.</text>
</comment>
<organism evidence="4 5">
    <name type="scientific">Periconia digitata</name>
    <dbReference type="NCBI Taxonomy" id="1303443"/>
    <lineage>
        <taxon>Eukaryota</taxon>
        <taxon>Fungi</taxon>
        <taxon>Dikarya</taxon>
        <taxon>Ascomycota</taxon>
        <taxon>Pezizomycotina</taxon>
        <taxon>Dothideomycetes</taxon>
        <taxon>Pleosporomycetidae</taxon>
        <taxon>Pleosporales</taxon>
        <taxon>Massarineae</taxon>
        <taxon>Periconiaceae</taxon>
        <taxon>Periconia</taxon>
    </lineage>
</organism>
<dbReference type="Gene3D" id="3.90.25.10">
    <property type="entry name" value="UDP-galactose 4-epimerase, domain 1"/>
    <property type="match status" value="1"/>
</dbReference>
<evidence type="ECO:0000313" key="5">
    <source>
        <dbReference type="Proteomes" id="UP001152607"/>
    </source>
</evidence>
<dbReference type="InterPro" id="IPR036291">
    <property type="entry name" value="NAD(P)-bd_dom_sf"/>
</dbReference>
<dbReference type="EMBL" id="CAOQHR010000007">
    <property type="protein sequence ID" value="CAI6337838.1"/>
    <property type="molecule type" value="Genomic_DNA"/>
</dbReference>